<dbReference type="GO" id="GO:0036297">
    <property type="term" value="P:interstrand cross-link repair"/>
    <property type="evidence" value="ECO:0007669"/>
    <property type="project" value="TreeGrafter"/>
</dbReference>
<dbReference type="PANTHER" id="PTHR23240">
    <property type="entry name" value="DNA CROSS-LINK REPAIR PROTEIN PSO2/SNM1-RELATED"/>
    <property type="match status" value="1"/>
</dbReference>
<dbReference type="Gene3D" id="3.60.15.10">
    <property type="entry name" value="Ribonuclease Z/Hydroxyacylglutathione hydrolase-like"/>
    <property type="match status" value="1"/>
</dbReference>
<dbReference type="GO" id="GO:0000723">
    <property type="term" value="P:telomere maintenance"/>
    <property type="evidence" value="ECO:0007669"/>
    <property type="project" value="TreeGrafter"/>
</dbReference>
<dbReference type="SUPFAM" id="SSF56281">
    <property type="entry name" value="Metallo-hydrolase/oxidoreductase"/>
    <property type="match status" value="1"/>
</dbReference>
<dbReference type="PANTHER" id="PTHR23240:SF8">
    <property type="entry name" value="PROTEIN ARTEMIS"/>
    <property type="match status" value="1"/>
</dbReference>
<dbReference type="EMBL" id="CP031389">
    <property type="protein sequence ID" value="QPH10682.1"/>
    <property type="molecule type" value="Genomic_DNA"/>
</dbReference>
<evidence type="ECO:0000256" key="2">
    <source>
        <dbReference type="ARBA" id="ARBA00022801"/>
    </source>
</evidence>
<evidence type="ECO:0000256" key="1">
    <source>
        <dbReference type="ARBA" id="ARBA00022722"/>
    </source>
</evidence>
<evidence type="ECO:0000256" key="3">
    <source>
        <dbReference type="ARBA" id="ARBA00022839"/>
    </source>
</evidence>
<accession>A0A7U3SMJ6</accession>
<gene>
    <name evidence="4" type="ORF">C2857_002117</name>
</gene>
<dbReference type="GO" id="GO:0006303">
    <property type="term" value="P:double-strand break repair via nonhomologous end joining"/>
    <property type="evidence" value="ECO:0007669"/>
    <property type="project" value="TreeGrafter"/>
</dbReference>
<dbReference type="Proteomes" id="UP000594364">
    <property type="component" value="Chromosome 5"/>
</dbReference>
<dbReference type="AlphaFoldDB" id="A0A7U3SMJ6"/>
<organism evidence="4 5">
    <name type="scientific">Epichloe festucae (strain Fl1)</name>
    <dbReference type="NCBI Taxonomy" id="877507"/>
    <lineage>
        <taxon>Eukaryota</taxon>
        <taxon>Fungi</taxon>
        <taxon>Dikarya</taxon>
        <taxon>Ascomycota</taxon>
        <taxon>Pezizomycotina</taxon>
        <taxon>Sordariomycetes</taxon>
        <taxon>Hypocreomycetidae</taxon>
        <taxon>Hypocreales</taxon>
        <taxon>Clavicipitaceae</taxon>
        <taxon>Epichloe</taxon>
    </lineage>
</organism>
<dbReference type="GO" id="GO:0035312">
    <property type="term" value="F:5'-3' DNA exonuclease activity"/>
    <property type="evidence" value="ECO:0007669"/>
    <property type="project" value="TreeGrafter"/>
</dbReference>
<dbReference type="OrthoDB" id="5561659at2759"/>
<dbReference type="GO" id="GO:0003684">
    <property type="term" value="F:damaged DNA binding"/>
    <property type="evidence" value="ECO:0007669"/>
    <property type="project" value="TreeGrafter"/>
</dbReference>
<sequence>MELRPGYKMQVTFFNANLCPGSTMFFIEGQGKAILYPGDVRAEPRFVNSIAHNPVLIEYTHGLKTLDNLYLDTSFIEDPPIHKFMLAPAC</sequence>
<protein>
    <submittedName>
        <fullName evidence="4">Uncharacterized protein</fullName>
    </submittedName>
</protein>
<keyword evidence="2" id="KW-0378">Hydrolase</keyword>
<proteinExistence type="predicted"/>
<evidence type="ECO:0000313" key="4">
    <source>
        <dbReference type="EMBL" id="QPH10682.1"/>
    </source>
</evidence>
<dbReference type="InterPro" id="IPR036866">
    <property type="entry name" value="RibonucZ/Hydroxyglut_hydro"/>
</dbReference>
<name>A0A7U3SMJ6_EPIFF</name>
<keyword evidence="1" id="KW-0540">Nuclease</keyword>
<keyword evidence="3" id="KW-0269">Exonuclease</keyword>
<reference evidence="4 5" key="1">
    <citation type="journal article" date="2018" name="PLoS Genet.">
        <title>Repeat elements organise 3D genome structure and mediate transcription in the filamentous fungus Epichloe festucae.</title>
        <authorList>
            <person name="Winter D.J."/>
            <person name="Ganley A.R.D."/>
            <person name="Young C.A."/>
            <person name="Liachko I."/>
            <person name="Schardl C.L."/>
            <person name="Dupont P.Y."/>
            <person name="Berry D."/>
            <person name="Ram A."/>
            <person name="Scott B."/>
            <person name="Cox M.P."/>
        </authorList>
    </citation>
    <scope>NUCLEOTIDE SEQUENCE [LARGE SCALE GENOMIC DNA]</scope>
    <source>
        <strain evidence="4 5">Fl1</strain>
    </source>
</reference>
<keyword evidence="5" id="KW-1185">Reference proteome</keyword>
<evidence type="ECO:0000313" key="5">
    <source>
        <dbReference type="Proteomes" id="UP000594364"/>
    </source>
</evidence>